<dbReference type="Gene3D" id="1.50.10.100">
    <property type="entry name" value="Chondroitin AC/alginate lyase"/>
    <property type="match status" value="1"/>
</dbReference>
<dbReference type="PANTHER" id="PTHR38045:SF1">
    <property type="entry name" value="HEPARINASE II_III-LIKE PROTEIN"/>
    <property type="match status" value="1"/>
</dbReference>
<dbReference type="EMBL" id="SJPJ01000001">
    <property type="protein sequence ID" value="TWT78869.1"/>
    <property type="molecule type" value="Genomic_DNA"/>
</dbReference>
<feature type="domain" description="Heparinase II/III-like C-terminal" evidence="3">
    <location>
        <begin position="408"/>
        <end position="562"/>
    </location>
</feature>
<dbReference type="OrthoDB" id="9793856at2"/>
<dbReference type="Proteomes" id="UP000315010">
    <property type="component" value="Unassembled WGS sequence"/>
</dbReference>
<proteinExistence type="predicted"/>
<sequence length="795" mass="88490" precursor="true">MLRISRLVIVPCFLLIGTAFSQSAIKAETRTPVTPDTQRLSQIAEMLPKAPIGLGRPIRDRDAWQSLRETSDANEAIQSAETLLDTPMPELTDEIYLDFSKTGNRTRCQRVLSLRHSRLSKFTMAECLENRGRFLEALEQSIRDICSEKTWVLPAHDRELKNFRGNEVNIDLAVAGLSWELATTYYWLGDQLNPEIRQLIRNELNRRTFVPFMRYVKTGEPKMWWVTGTNNWNAVCLAGTVGAALAVIEDPKERAFFVAAAEKSIPYFLSGFTPDGYCSEGMGYWNYGFGHFVYLSETLRQATDGEIDWLRLPNVRNIATFGQRIEIGGGVYPAFADCSVKAHPGSSLMAYLSRVYQMGMSDVEQHGLGHSAGLRGSLVSAGVYVFPNAANRVAPAQSSALSIRDYFKDAEIYIARPAQNSKCRAAVALKGGHNAEHHNHNDVGSYVFVVGDQPVLVDPGGEVYTARTFSGKRYDSKVLNSYGHSVPRVAGQLQKTGRNAAAKILRTEFSDEKDELEIDLKAAYAVPDLKSLKRTFIYWRSKEGTLQVKDEVEFSSPQTFETALVTLGRWTQDGDTLSIYELDEAVQVRLKASAEFEVVGEEISEDVHTHSLPKRIAIRFKRPVTKATMTVTCVPLSQSNNGVILRNGDFTHQDWCWTIPEDGMGTISQKRSFRGSDSLSIADASNERGSNILSAPVAIDELGEYELRGKVLGVSGDGIGLYVRFLDKERKMLNIATQSGNLPSIGTVGGSTNQWDSFAFPFQTPKETAFLQVWIHSYNGAQVEAYLDDLAIERK</sequence>
<dbReference type="RefSeq" id="WP_146394000.1">
    <property type="nucleotide sequence ID" value="NZ_SJPJ01000001.1"/>
</dbReference>
<dbReference type="AlphaFoldDB" id="A0A5C5YUZ3"/>
<comment type="subcellular location">
    <subcellularLocation>
        <location evidence="1">Cell envelope</location>
    </subcellularLocation>
</comment>
<evidence type="ECO:0000259" key="3">
    <source>
        <dbReference type="Pfam" id="PF07940"/>
    </source>
</evidence>
<dbReference type="GO" id="GO:0016829">
    <property type="term" value="F:lyase activity"/>
    <property type="evidence" value="ECO:0007669"/>
    <property type="project" value="InterPro"/>
</dbReference>
<dbReference type="Gene3D" id="2.60.120.260">
    <property type="entry name" value="Galactose-binding domain-like"/>
    <property type="match status" value="1"/>
</dbReference>
<evidence type="ECO:0000256" key="2">
    <source>
        <dbReference type="SAM" id="SignalP"/>
    </source>
</evidence>
<organism evidence="4 5">
    <name type="scientific">Novipirellula herctigrandis</name>
    <dbReference type="NCBI Taxonomy" id="2527986"/>
    <lineage>
        <taxon>Bacteria</taxon>
        <taxon>Pseudomonadati</taxon>
        <taxon>Planctomycetota</taxon>
        <taxon>Planctomycetia</taxon>
        <taxon>Pirellulales</taxon>
        <taxon>Pirellulaceae</taxon>
        <taxon>Novipirellula</taxon>
    </lineage>
</organism>
<dbReference type="SUPFAM" id="SSF48230">
    <property type="entry name" value="Chondroitin AC/alginate lyase"/>
    <property type="match status" value="1"/>
</dbReference>
<evidence type="ECO:0000256" key="1">
    <source>
        <dbReference type="ARBA" id="ARBA00004196"/>
    </source>
</evidence>
<feature type="chain" id="PRO_5022883690" evidence="2">
    <location>
        <begin position="24"/>
        <end position="795"/>
    </location>
</feature>
<dbReference type="PANTHER" id="PTHR38045">
    <property type="entry name" value="CHROMOSOME 1, WHOLE GENOME SHOTGUN SEQUENCE"/>
    <property type="match status" value="1"/>
</dbReference>
<evidence type="ECO:0000313" key="5">
    <source>
        <dbReference type="Proteomes" id="UP000315010"/>
    </source>
</evidence>
<comment type="caution">
    <text evidence="4">The sequence shown here is derived from an EMBL/GenBank/DDBJ whole genome shotgun (WGS) entry which is preliminary data.</text>
</comment>
<protein>
    <submittedName>
        <fullName evidence="4">Heparinase II/III-like protein</fullName>
    </submittedName>
</protein>
<dbReference type="Pfam" id="PF07940">
    <property type="entry name" value="Hepar_II_III_C"/>
    <property type="match status" value="1"/>
</dbReference>
<dbReference type="Gene3D" id="2.70.98.70">
    <property type="match status" value="1"/>
</dbReference>
<feature type="signal peptide" evidence="2">
    <location>
        <begin position="1"/>
        <end position="23"/>
    </location>
</feature>
<dbReference type="InterPro" id="IPR008929">
    <property type="entry name" value="Chondroitin_lyas"/>
</dbReference>
<accession>A0A5C5YUZ3</accession>
<keyword evidence="2" id="KW-0732">Signal</keyword>
<evidence type="ECO:0000313" key="4">
    <source>
        <dbReference type="EMBL" id="TWT78869.1"/>
    </source>
</evidence>
<dbReference type="GO" id="GO:0030313">
    <property type="term" value="C:cell envelope"/>
    <property type="evidence" value="ECO:0007669"/>
    <property type="project" value="UniProtKB-SubCell"/>
</dbReference>
<dbReference type="InterPro" id="IPR012480">
    <property type="entry name" value="Hepar_II_III_C"/>
</dbReference>
<keyword evidence="5" id="KW-1185">Reference proteome</keyword>
<name>A0A5C5YUZ3_9BACT</name>
<reference evidence="4 5" key="1">
    <citation type="submission" date="2019-02" db="EMBL/GenBank/DDBJ databases">
        <title>Deep-cultivation of Planctomycetes and their phenomic and genomic characterization uncovers novel biology.</title>
        <authorList>
            <person name="Wiegand S."/>
            <person name="Jogler M."/>
            <person name="Boedeker C."/>
            <person name="Pinto D."/>
            <person name="Vollmers J."/>
            <person name="Rivas-Marin E."/>
            <person name="Kohn T."/>
            <person name="Peeters S.H."/>
            <person name="Heuer A."/>
            <person name="Rast P."/>
            <person name="Oberbeckmann S."/>
            <person name="Bunk B."/>
            <person name="Jeske O."/>
            <person name="Meyerdierks A."/>
            <person name="Storesund J.E."/>
            <person name="Kallscheuer N."/>
            <person name="Luecker S."/>
            <person name="Lage O.M."/>
            <person name="Pohl T."/>
            <person name="Merkel B.J."/>
            <person name="Hornburger P."/>
            <person name="Mueller R.-W."/>
            <person name="Bruemmer F."/>
            <person name="Labrenz M."/>
            <person name="Spormann A.M."/>
            <person name="Op Den Camp H."/>
            <person name="Overmann J."/>
            <person name="Amann R."/>
            <person name="Jetten M.S.M."/>
            <person name="Mascher T."/>
            <person name="Medema M.H."/>
            <person name="Devos D.P."/>
            <person name="Kaster A.-K."/>
            <person name="Ovreas L."/>
            <person name="Rohde M."/>
            <person name="Galperin M.Y."/>
            <person name="Jogler C."/>
        </authorList>
    </citation>
    <scope>NUCLEOTIDE SEQUENCE [LARGE SCALE GENOMIC DNA]</scope>
    <source>
        <strain evidence="4 5">CA13</strain>
    </source>
</reference>
<gene>
    <name evidence="4" type="ORF">CA13_02660</name>
</gene>